<dbReference type="EMBL" id="LQRT01000058">
    <property type="protein sequence ID" value="KZS38299.1"/>
    <property type="molecule type" value="Genomic_DNA"/>
</dbReference>
<evidence type="ECO:0000313" key="2">
    <source>
        <dbReference type="EMBL" id="KZS38299.1"/>
    </source>
</evidence>
<protein>
    <recommendedName>
        <fullName evidence="4">Outer membrane protein beta-barrel domain-containing protein</fullName>
    </recommendedName>
</protein>
<name>A0A162WVL3_9FLAO</name>
<gene>
    <name evidence="2" type="ORF">AWE51_17210</name>
</gene>
<evidence type="ECO:0000313" key="3">
    <source>
        <dbReference type="Proteomes" id="UP000076715"/>
    </source>
</evidence>
<dbReference type="STRING" id="1642818.AWE51_17210"/>
<feature type="signal peptide" evidence="1">
    <location>
        <begin position="1"/>
        <end position="20"/>
    </location>
</feature>
<dbReference type="AlphaFoldDB" id="A0A162WVL3"/>
<comment type="caution">
    <text evidence="2">The sequence shown here is derived from an EMBL/GenBank/DDBJ whole genome shotgun (WGS) entry which is preliminary data.</text>
</comment>
<organism evidence="2 3">
    <name type="scientific">Aquimarina aggregata</name>
    <dbReference type="NCBI Taxonomy" id="1642818"/>
    <lineage>
        <taxon>Bacteria</taxon>
        <taxon>Pseudomonadati</taxon>
        <taxon>Bacteroidota</taxon>
        <taxon>Flavobacteriia</taxon>
        <taxon>Flavobacteriales</taxon>
        <taxon>Flavobacteriaceae</taxon>
        <taxon>Aquimarina</taxon>
    </lineage>
</organism>
<feature type="chain" id="PRO_5007840675" description="Outer membrane protein beta-barrel domain-containing protein" evidence="1">
    <location>
        <begin position="21"/>
        <end position="409"/>
    </location>
</feature>
<evidence type="ECO:0008006" key="4">
    <source>
        <dbReference type="Google" id="ProtNLM"/>
    </source>
</evidence>
<dbReference type="Proteomes" id="UP000076715">
    <property type="component" value="Unassembled WGS sequence"/>
</dbReference>
<reference evidence="2 3" key="1">
    <citation type="submission" date="2016-01" db="EMBL/GenBank/DDBJ databases">
        <title>The draft genome sequence of Aquimarina sp. RZW4-3-2.</title>
        <authorList>
            <person name="Wang Y."/>
        </authorList>
    </citation>
    <scope>NUCLEOTIDE SEQUENCE [LARGE SCALE GENOMIC DNA]</scope>
    <source>
        <strain evidence="2 3">RZW4-3-2</strain>
    </source>
</reference>
<dbReference type="OrthoDB" id="921445at2"/>
<keyword evidence="3" id="KW-1185">Reference proteome</keyword>
<proteinExistence type="predicted"/>
<sequence length="409" mass="47388">MKLLPTKLLFFLFFVSTISAQNLYESGYFIDNNNNRKECLIKRVPWKNNPTEFEWKRTISSNSKTENIENIKEFGVGQDYIFKRYIMEFDLRGDDVANSTKSENPRLRIRKVFLRVILQSEASLFLYSENGVNRFFYTARNVAYPELLVYKTYYVPDLKKKVGKKVIPKSNTQFKEQLQQHINCGNQDVEDVTHTIRDLKKYFIDYNHCKGAKIKYTVKKKINQTKIGLIGSLDFVSFSHPSEFNVSQTILYDDVMAPKFGFYLETFIPFYKVDLSFFLESTYRSFSTTQSNAFGPTEPAKIDFKSINVALAPRFHIYLSSNFEVFFEGGLSIDNDLGTKSVFNDNIEKVTVDYFYGGGFGVGRFKLGYRIYTDKNIAKSDKLSVTLSNSELTTSSLYLSVNLSKHNRK</sequence>
<keyword evidence="1" id="KW-0732">Signal</keyword>
<dbReference type="RefSeq" id="WP_066319126.1">
    <property type="nucleotide sequence ID" value="NZ_LQRT01000058.1"/>
</dbReference>
<accession>A0A162WVL3</accession>
<evidence type="ECO:0000256" key="1">
    <source>
        <dbReference type="SAM" id="SignalP"/>
    </source>
</evidence>